<protein>
    <recommendedName>
        <fullName evidence="10">Cysteine desulfurase IscS</fullName>
        <ecNumber evidence="10">2.8.1.7</ecNumber>
    </recommendedName>
</protein>
<evidence type="ECO:0000256" key="8">
    <source>
        <dbReference type="ARBA" id="ARBA00023014"/>
    </source>
</evidence>
<dbReference type="InterPro" id="IPR016454">
    <property type="entry name" value="Cysteine_dSase"/>
</dbReference>
<dbReference type="InterPro" id="IPR000192">
    <property type="entry name" value="Aminotrans_V_dom"/>
</dbReference>
<dbReference type="Gene3D" id="3.40.640.10">
    <property type="entry name" value="Type I PLP-dependent aspartate aminotransferase-like (Major domain)"/>
    <property type="match status" value="1"/>
</dbReference>
<evidence type="ECO:0000256" key="7">
    <source>
        <dbReference type="ARBA" id="ARBA00023004"/>
    </source>
</evidence>
<evidence type="ECO:0000313" key="14">
    <source>
        <dbReference type="Proteomes" id="UP000595095"/>
    </source>
</evidence>
<name>A0A7S9DYX7_9ALTE</name>
<comment type="subunit">
    <text evidence="10">Homodimer. Forms a heterotetramer with IscU, interacts with other sulfur acceptors.</text>
</comment>
<comment type="subcellular location">
    <subcellularLocation>
        <location evidence="10">Cytoplasm</location>
    </subcellularLocation>
</comment>
<feature type="domain" description="Aminotransferase class V" evidence="12">
    <location>
        <begin position="9"/>
        <end position="371"/>
    </location>
</feature>
<dbReference type="EMBL" id="CP064795">
    <property type="protein sequence ID" value="QPG06458.1"/>
    <property type="molecule type" value="Genomic_DNA"/>
</dbReference>
<feature type="binding site" evidence="10">
    <location>
        <begin position="207"/>
        <end position="209"/>
    </location>
    <ligand>
        <name>pyridoxal 5'-phosphate</name>
        <dbReference type="ChEBI" id="CHEBI:597326"/>
    </ligand>
</feature>
<proteinExistence type="inferred from homology"/>
<dbReference type="GO" id="GO:0051537">
    <property type="term" value="F:2 iron, 2 sulfur cluster binding"/>
    <property type="evidence" value="ECO:0007669"/>
    <property type="project" value="UniProtKB-UniRule"/>
</dbReference>
<evidence type="ECO:0000256" key="2">
    <source>
        <dbReference type="ARBA" id="ARBA00006490"/>
    </source>
</evidence>
<dbReference type="FunFam" id="3.40.640.10:FF:000003">
    <property type="entry name" value="Cysteine desulfurase IscS"/>
    <property type="match status" value="1"/>
</dbReference>
<sequence length="390" mass="42057">MSNQAQPPVYLDYAATTPVDPVVAEQMMQCLTMDGNFGNPASRTYRYGWMAEEAVDVARSQVADLLNCDPREVVFTSGATEANNLAIKGVAEQYQDKGRHIVTVVTEHKAVLDTCAYLQTQGYEVTYLPVDDQGLISLTELEEALRDDTILVSVMHVNNEIGVIQDIAAIGKLCQERQIAFHVDGAQSVGKLPVDLSTLPVDLYSLSAHKFYGPKGSGALFVRRRPKVRVAQQIHGGGHERGMRSGTLATHQIVGLGAACQLASAHLDEEIERIGALRDRLWQGLSALPNSKLNGHPTQRVSGNLNVSFTGVDGESLIMALNSIAVSSGSACTSASMEPSYVLRAIGCDAETAHSGLRFSVGRYTSSDDIDHAVEKVTDVVTRMLETNGQ</sequence>
<keyword evidence="4 10" id="KW-0001">2Fe-2S</keyword>
<comment type="catalytic activity">
    <reaction evidence="9 10">
        <text>(sulfur carrier)-H + L-cysteine = (sulfur carrier)-SH + L-alanine</text>
        <dbReference type="Rhea" id="RHEA:43892"/>
        <dbReference type="Rhea" id="RHEA-COMP:14737"/>
        <dbReference type="Rhea" id="RHEA-COMP:14739"/>
        <dbReference type="ChEBI" id="CHEBI:29917"/>
        <dbReference type="ChEBI" id="CHEBI:35235"/>
        <dbReference type="ChEBI" id="CHEBI:57972"/>
        <dbReference type="ChEBI" id="CHEBI:64428"/>
        <dbReference type="EC" id="2.8.1.7"/>
    </reaction>
</comment>
<feature type="binding site" evidence="10">
    <location>
        <position position="187"/>
    </location>
    <ligand>
        <name>pyridoxal 5'-phosphate</name>
        <dbReference type="ChEBI" id="CHEBI:597326"/>
    </ligand>
</feature>
<evidence type="ECO:0000256" key="4">
    <source>
        <dbReference type="ARBA" id="ARBA00022714"/>
    </source>
</evidence>
<dbReference type="GO" id="GO:0030170">
    <property type="term" value="F:pyridoxal phosphate binding"/>
    <property type="evidence" value="ECO:0007669"/>
    <property type="project" value="UniProtKB-UniRule"/>
</dbReference>
<evidence type="ECO:0000313" key="13">
    <source>
        <dbReference type="EMBL" id="QPG06458.1"/>
    </source>
</evidence>
<comment type="similarity">
    <text evidence="2 10">Belongs to the class-V pyridoxal-phosphate-dependent aminotransferase family. NifS/IscS subfamily.</text>
</comment>
<dbReference type="GO" id="GO:0044571">
    <property type="term" value="P:[2Fe-2S] cluster assembly"/>
    <property type="evidence" value="ECO:0007669"/>
    <property type="project" value="UniProtKB-UniRule"/>
</dbReference>
<dbReference type="PANTHER" id="PTHR11601">
    <property type="entry name" value="CYSTEINE DESULFURYLASE FAMILY MEMBER"/>
    <property type="match status" value="1"/>
</dbReference>
<dbReference type="PIRSF" id="PIRSF005572">
    <property type="entry name" value="NifS"/>
    <property type="match status" value="1"/>
</dbReference>
<keyword evidence="3 10" id="KW-0808">Transferase</keyword>
<dbReference type="PROSITE" id="PS00595">
    <property type="entry name" value="AA_TRANSFER_CLASS_5"/>
    <property type="match status" value="1"/>
</dbReference>
<dbReference type="PANTHER" id="PTHR11601:SF34">
    <property type="entry name" value="CYSTEINE DESULFURASE"/>
    <property type="match status" value="1"/>
</dbReference>
<dbReference type="Pfam" id="PF00266">
    <property type="entry name" value="Aminotran_5"/>
    <property type="match status" value="1"/>
</dbReference>
<dbReference type="RefSeq" id="WP_195811534.1">
    <property type="nucleotide sequence ID" value="NZ_CP064795.1"/>
</dbReference>
<evidence type="ECO:0000256" key="9">
    <source>
        <dbReference type="ARBA" id="ARBA00050776"/>
    </source>
</evidence>
<feature type="binding site" evidence="10">
    <location>
        <begin position="79"/>
        <end position="80"/>
    </location>
    <ligand>
        <name>pyridoxal 5'-phosphate</name>
        <dbReference type="ChEBI" id="CHEBI:597326"/>
    </ligand>
</feature>
<dbReference type="GO" id="GO:0031071">
    <property type="term" value="F:cysteine desulfurase activity"/>
    <property type="evidence" value="ECO:0007669"/>
    <property type="project" value="UniProtKB-UniRule"/>
</dbReference>
<comment type="function">
    <text evidence="10">Master enzyme that delivers sulfur to a number of partners involved in Fe-S cluster assembly, tRNA modification or cofactor biosynthesis. Catalyzes the removal of elemental sulfur atoms from cysteine to produce alanine. Functions as a sulfur delivery protein for Fe-S cluster synthesis onto IscU, an Fe-S scaffold assembly protein, as well as other S acceptor proteins.</text>
</comment>
<feature type="binding site" description="via persulfide group" evidence="10">
    <location>
        <position position="332"/>
    </location>
    <ligand>
        <name>[2Fe-2S] cluster</name>
        <dbReference type="ChEBI" id="CHEBI:190135"/>
        <note>ligand shared with IscU</note>
    </ligand>
</feature>
<keyword evidence="7 10" id="KW-0408">Iron</keyword>
<keyword evidence="8 10" id="KW-0411">Iron-sulfur</keyword>
<gene>
    <name evidence="10" type="primary">iscS</name>
    <name evidence="13" type="ORF">IT774_04545</name>
</gene>
<dbReference type="GO" id="GO:1990221">
    <property type="term" value="C:L-cysteine desulfurase complex"/>
    <property type="evidence" value="ECO:0007669"/>
    <property type="project" value="UniProtKB-ARBA"/>
</dbReference>
<evidence type="ECO:0000256" key="5">
    <source>
        <dbReference type="ARBA" id="ARBA00022723"/>
    </source>
</evidence>
<comment type="cofactor">
    <cofactor evidence="1 10 11">
        <name>pyridoxal 5'-phosphate</name>
        <dbReference type="ChEBI" id="CHEBI:597326"/>
    </cofactor>
</comment>
<dbReference type="SUPFAM" id="SSF53383">
    <property type="entry name" value="PLP-dependent transferases"/>
    <property type="match status" value="1"/>
</dbReference>
<keyword evidence="6 10" id="KW-0663">Pyridoxal phosphate</keyword>
<dbReference type="InterPro" id="IPR015422">
    <property type="entry name" value="PyrdxlP-dep_Trfase_small"/>
</dbReference>
<dbReference type="EC" id="2.8.1.7" evidence="10"/>
<accession>A0A7S9DYX7</accession>
<feature type="active site" description="Cysteine persulfide intermediate" evidence="10">
    <location>
        <position position="332"/>
    </location>
</feature>
<evidence type="ECO:0000256" key="1">
    <source>
        <dbReference type="ARBA" id="ARBA00001933"/>
    </source>
</evidence>
<dbReference type="Gene3D" id="3.90.1150.10">
    <property type="entry name" value="Aspartate Aminotransferase, domain 1"/>
    <property type="match status" value="1"/>
</dbReference>
<dbReference type="InterPro" id="IPR020578">
    <property type="entry name" value="Aminotrans_V_PyrdxlP_BS"/>
</dbReference>
<dbReference type="InterPro" id="IPR010240">
    <property type="entry name" value="Cys_deSase_IscS"/>
</dbReference>
<comment type="pathway">
    <text evidence="10">Cofactor biosynthesis; iron-sulfur cluster biosynthesis.</text>
</comment>
<dbReference type="UniPathway" id="UPA00266"/>
<evidence type="ECO:0000256" key="10">
    <source>
        <dbReference type="HAMAP-Rule" id="MF_00331"/>
    </source>
</evidence>
<evidence type="ECO:0000259" key="12">
    <source>
        <dbReference type="Pfam" id="PF00266"/>
    </source>
</evidence>
<keyword evidence="5 10" id="KW-0479">Metal-binding</keyword>
<dbReference type="Proteomes" id="UP000595095">
    <property type="component" value="Chromosome"/>
</dbReference>
<dbReference type="GO" id="GO:0046872">
    <property type="term" value="F:metal ion binding"/>
    <property type="evidence" value="ECO:0007669"/>
    <property type="project" value="UniProtKB-KW"/>
</dbReference>
<dbReference type="InterPro" id="IPR015424">
    <property type="entry name" value="PyrdxlP-dep_Trfase"/>
</dbReference>
<organism evidence="13 14">
    <name type="scientific">Salinimonas marina</name>
    <dbReference type="NCBI Taxonomy" id="2785918"/>
    <lineage>
        <taxon>Bacteria</taxon>
        <taxon>Pseudomonadati</taxon>
        <taxon>Pseudomonadota</taxon>
        <taxon>Gammaproteobacteria</taxon>
        <taxon>Alteromonadales</taxon>
        <taxon>Alteromonadaceae</taxon>
        <taxon>Alteromonas/Salinimonas group</taxon>
        <taxon>Salinimonas</taxon>
    </lineage>
</organism>
<feature type="binding site" evidence="10">
    <location>
        <position position="159"/>
    </location>
    <ligand>
        <name>pyridoxal 5'-phosphate</name>
        <dbReference type="ChEBI" id="CHEBI:597326"/>
    </ligand>
</feature>
<evidence type="ECO:0000256" key="3">
    <source>
        <dbReference type="ARBA" id="ARBA00022679"/>
    </source>
</evidence>
<dbReference type="AlphaFoldDB" id="A0A7S9DYX7"/>
<reference evidence="13 14" key="1">
    <citation type="submission" date="2020-11" db="EMBL/GenBank/DDBJ databases">
        <title>Complete genome sequence for Salinimonas sp. strain G2-b.</title>
        <authorList>
            <person name="Park S.-J."/>
        </authorList>
    </citation>
    <scope>NUCLEOTIDE SEQUENCE [LARGE SCALE GENOMIC DNA]</scope>
    <source>
        <strain evidence="13 14">G2-b</strain>
    </source>
</reference>
<feature type="binding site" evidence="10">
    <location>
        <position position="247"/>
    </location>
    <ligand>
        <name>pyridoxal 5'-phosphate</name>
        <dbReference type="ChEBI" id="CHEBI:597326"/>
    </ligand>
</feature>
<evidence type="ECO:0000256" key="6">
    <source>
        <dbReference type="ARBA" id="ARBA00022898"/>
    </source>
</evidence>
<keyword evidence="10" id="KW-0963">Cytoplasm</keyword>
<dbReference type="NCBIfam" id="NF010611">
    <property type="entry name" value="PRK14012.1"/>
    <property type="match status" value="1"/>
</dbReference>
<feature type="modified residue" description="N6-(pyridoxal phosphate)lysine" evidence="10">
    <location>
        <position position="210"/>
    </location>
</feature>
<dbReference type="InterPro" id="IPR015421">
    <property type="entry name" value="PyrdxlP-dep_Trfase_major"/>
</dbReference>
<evidence type="ECO:0000256" key="11">
    <source>
        <dbReference type="RuleBase" id="RU004504"/>
    </source>
</evidence>
<dbReference type="KEGG" id="smaa:IT774_04545"/>
<dbReference type="HAMAP" id="MF_00331">
    <property type="entry name" value="Cys_desulf_IscS"/>
    <property type="match status" value="1"/>
</dbReference>
<keyword evidence="14" id="KW-1185">Reference proteome</keyword>